<dbReference type="RefSeq" id="XP_018274285.1">
    <property type="nucleotide sequence ID" value="XM_018413771.1"/>
</dbReference>
<sequence length="155" mass="15958">MSNAQSFTFSAADDGDNDRPALFPVIDPSRPVPLLGPIGVMTSDLRFAKTHLSPEEQRARWLAEQKAGQGGAAGGEGEGQGAGEEEGKAERAAHLLAADPANPKSPFVANTAAGGGVPLASVLSTEEQHVQWRDEQEKESVGQGEGEAEQAGGAA</sequence>
<feature type="region of interest" description="Disordered" evidence="1">
    <location>
        <begin position="55"/>
        <end position="155"/>
    </location>
</feature>
<keyword evidence="3" id="KW-1185">Reference proteome</keyword>
<feature type="region of interest" description="Disordered" evidence="1">
    <location>
        <begin position="1"/>
        <end position="28"/>
    </location>
</feature>
<protein>
    <submittedName>
        <fullName evidence="2">Uncharacterized protein</fullName>
    </submittedName>
</protein>
<proteinExistence type="predicted"/>
<name>A0A194SF88_RHOGW</name>
<reference evidence="2 3" key="1">
    <citation type="journal article" date="2015" name="Front. Microbiol.">
        <title>Genome sequence of the plant growth promoting endophytic yeast Rhodotorula graminis WP1.</title>
        <authorList>
            <person name="Firrincieli A."/>
            <person name="Otillar R."/>
            <person name="Salamov A."/>
            <person name="Schmutz J."/>
            <person name="Khan Z."/>
            <person name="Redman R.S."/>
            <person name="Fleck N.D."/>
            <person name="Lindquist E."/>
            <person name="Grigoriev I.V."/>
            <person name="Doty S.L."/>
        </authorList>
    </citation>
    <scope>NUCLEOTIDE SEQUENCE [LARGE SCALE GENOMIC DNA]</scope>
    <source>
        <strain evidence="2 3">WP1</strain>
    </source>
</reference>
<accession>A0A194SF88</accession>
<dbReference type="AlphaFoldDB" id="A0A194SF88"/>
<evidence type="ECO:0000256" key="1">
    <source>
        <dbReference type="SAM" id="MobiDB-lite"/>
    </source>
</evidence>
<dbReference type="EMBL" id="KQ474073">
    <property type="protein sequence ID" value="KPV78236.1"/>
    <property type="molecule type" value="Genomic_DNA"/>
</dbReference>
<gene>
    <name evidence="2" type="ORF">RHOBADRAFT_40784</name>
</gene>
<feature type="compositionally biased region" description="Basic and acidic residues" evidence="1">
    <location>
        <begin position="126"/>
        <end position="140"/>
    </location>
</feature>
<evidence type="ECO:0000313" key="2">
    <source>
        <dbReference type="EMBL" id="KPV78236.1"/>
    </source>
</evidence>
<dbReference type="GeneID" id="28974220"/>
<organism evidence="2 3">
    <name type="scientific">Rhodotorula graminis (strain WP1)</name>
    <dbReference type="NCBI Taxonomy" id="578459"/>
    <lineage>
        <taxon>Eukaryota</taxon>
        <taxon>Fungi</taxon>
        <taxon>Dikarya</taxon>
        <taxon>Basidiomycota</taxon>
        <taxon>Pucciniomycotina</taxon>
        <taxon>Microbotryomycetes</taxon>
        <taxon>Sporidiobolales</taxon>
        <taxon>Sporidiobolaceae</taxon>
        <taxon>Rhodotorula</taxon>
    </lineage>
</organism>
<evidence type="ECO:0000313" key="3">
    <source>
        <dbReference type="Proteomes" id="UP000053890"/>
    </source>
</evidence>
<dbReference type="Proteomes" id="UP000053890">
    <property type="component" value="Unassembled WGS sequence"/>
</dbReference>
<feature type="compositionally biased region" description="Gly residues" evidence="1">
    <location>
        <begin position="68"/>
        <end position="82"/>
    </location>
</feature>